<evidence type="ECO:0000313" key="3">
    <source>
        <dbReference type="Proteomes" id="UP000483820"/>
    </source>
</evidence>
<feature type="compositionally biased region" description="Polar residues" evidence="1">
    <location>
        <begin position="18"/>
        <end position="33"/>
    </location>
</feature>
<gene>
    <name evidence="2" type="ORF">GCK72_001622</name>
</gene>
<protein>
    <submittedName>
        <fullName evidence="2">Uncharacterized protein</fullName>
    </submittedName>
</protein>
<dbReference type="RefSeq" id="XP_053591699.1">
    <property type="nucleotide sequence ID" value="XM_053723054.1"/>
</dbReference>
<proteinExistence type="predicted"/>
<feature type="compositionally biased region" description="Polar residues" evidence="1">
    <location>
        <begin position="42"/>
        <end position="51"/>
    </location>
</feature>
<dbReference type="AlphaFoldDB" id="A0A6A5HQ80"/>
<name>A0A6A5HQ80_CAERE</name>
<dbReference type="CTD" id="78773292"/>
<organism evidence="2 3">
    <name type="scientific">Caenorhabditis remanei</name>
    <name type="common">Caenorhabditis vulgaris</name>
    <dbReference type="NCBI Taxonomy" id="31234"/>
    <lineage>
        <taxon>Eukaryota</taxon>
        <taxon>Metazoa</taxon>
        <taxon>Ecdysozoa</taxon>
        <taxon>Nematoda</taxon>
        <taxon>Chromadorea</taxon>
        <taxon>Rhabditida</taxon>
        <taxon>Rhabditina</taxon>
        <taxon>Rhabditomorpha</taxon>
        <taxon>Rhabditoidea</taxon>
        <taxon>Rhabditidae</taxon>
        <taxon>Peloderinae</taxon>
        <taxon>Caenorhabditis</taxon>
    </lineage>
</organism>
<sequence>MTLTSITTGGQFGRETTKIQQSRSNTDFACPSNQEEDAGLEGTSSEAQVNLESGRDCHEDKYDEPTAQNPR</sequence>
<dbReference type="GeneID" id="78773292"/>
<feature type="compositionally biased region" description="Basic and acidic residues" evidence="1">
    <location>
        <begin position="53"/>
        <end position="64"/>
    </location>
</feature>
<feature type="region of interest" description="Disordered" evidence="1">
    <location>
        <begin position="1"/>
        <end position="71"/>
    </location>
</feature>
<reference evidence="2 3" key="1">
    <citation type="submission" date="2019-12" db="EMBL/GenBank/DDBJ databases">
        <title>Chromosome-level assembly of the Caenorhabditis remanei genome.</title>
        <authorList>
            <person name="Teterina A.A."/>
            <person name="Willis J.H."/>
            <person name="Phillips P.C."/>
        </authorList>
    </citation>
    <scope>NUCLEOTIDE SEQUENCE [LARGE SCALE GENOMIC DNA]</scope>
    <source>
        <strain evidence="2 3">PX506</strain>
        <tissue evidence="2">Whole organism</tissue>
    </source>
</reference>
<dbReference type="KEGG" id="crq:GCK72_001622"/>
<comment type="caution">
    <text evidence="2">The sequence shown here is derived from an EMBL/GenBank/DDBJ whole genome shotgun (WGS) entry which is preliminary data.</text>
</comment>
<accession>A0A6A5HQ80</accession>
<dbReference type="EMBL" id="WUAV01000001">
    <property type="protein sequence ID" value="KAF1769805.1"/>
    <property type="molecule type" value="Genomic_DNA"/>
</dbReference>
<evidence type="ECO:0000313" key="2">
    <source>
        <dbReference type="EMBL" id="KAF1769805.1"/>
    </source>
</evidence>
<evidence type="ECO:0000256" key="1">
    <source>
        <dbReference type="SAM" id="MobiDB-lite"/>
    </source>
</evidence>
<dbReference type="Proteomes" id="UP000483820">
    <property type="component" value="Chromosome I"/>
</dbReference>